<name>A0ABR9GWR1_9HYPH</name>
<accession>A0ABR9GWR1</accession>
<sequence>MARRSLLMSALTALIVLGSSPGEAKNPPRGDVDALALLAMAPQICGINTKARWDAAMVETAAKYDLTIPVLTTKVKKAMGELRRGFAKYPGTLSGQCAAIRRTQ</sequence>
<comment type="caution">
    <text evidence="2">The sequence shown here is derived from an EMBL/GenBank/DDBJ whole genome shotgun (WGS) entry which is preliminary data.</text>
</comment>
<feature type="chain" id="PRO_5047525046" evidence="1">
    <location>
        <begin position="25"/>
        <end position="104"/>
    </location>
</feature>
<evidence type="ECO:0000256" key="1">
    <source>
        <dbReference type="SAM" id="SignalP"/>
    </source>
</evidence>
<gene>
    <name evidence="2" type="ORF">IHE39_27835</name>
</gene>
<organism evidence="2 3">
    <name type="scientific">Aminobacter carboxidus</name>
    <dbReference type="NCBI Taxonomy" id="376165"/>
    <lineage>
        <taxon>Bacteria</taxon>
        <taxon>Pseudomonadati</taxon>
        <taxon>Pseudomonadota</taxon>
        <taxon>Alphaproteobacteria</taxon>
        <taxon>Hyphomicrobiales</taxon>
        <taxon>Phyllobacteriaceae</taxon>
        <taxon>Aminobacter</taxon>
    </lineage>
</organism>
<keyword evidence="1" id="KW-0732">Signal</keyword>
<evidence type="ECO:0000313" key="2">
    <source>
        <dbReference type="EMBL" id="MBE1208108.1"/>
    </source>
</evidence>
<dbReference type="EMBL" id="JACZEP010000017">
    <property type="protein sequence ID" value="MBE1208108.1"/>
    <property type="molecule type" value="Genomic_DNA"/>
</dbReference>
<protein>
    <submittedName>
        <fullName evidence="2">Uncharacterized protein</fullName>
    </submittedName>
</protein>
<proteinExistence type="predicted"/>
<reference evidence="2 3" key="1">
    <citation type="submission" date="2020-09" db="EMBL/GenBank/DDBJ databases">
        <title>Draft Genome Sequence of Aminobacter carboxidus type strain DSM 1086, a soil Gram-negative carboxydobacterium.</title>
        <authorList>
            <person name="Turrini P."/>
            <person name="Tescari M."/>
            <person name="Artuso I."/>
            <person name="Lugli G.A."/>
            <person name="Frangipani E."/>
            <person name="Ventura M."/>
            <person name="Visca P."/>
        </authorList>
    </citation>
    <scope>NUCLEOTIDE SEQUENCE [LARGE SCALE GENOMIC DNA]</scope>
    <source>
        <strain evidence="2 3">DSM 1086</strain>
    </source>
</reference>
<keyword evidence="3" id="KW-1185">Reference proteome</keyword>
<feature type="signal peptide" evidence="1">
    <location>
        <begin position="1"/>
        <end position="24"/>
    </location>
</feature>
<dbReference type="RefSeq" id="WP_192568783.1">
    <property type="nucleotide sequence ID" value="NZ_JACZEP010000017.1"/>
</dbReference>
<evidence type="ECO:0000313" key="3">
    <source>
        <dbReference type="Proteomes" id="UP000598227"/>
    </source>
</evidence>
<dbReference type="Proteomes" id="UP000598227">
    <property type="component" value="Unassembled WGS sequence"/>
</dbReference>